<gene>
    <name evidence="1" type="ORF">BA70_09395</name>
</gene>
<dbReference type="SUPFAM" id="SSF160424">
    <property type="entry name" value="BH3703-like"/>
    <property type="match status" value="1"/>
</dbReference>
<evidence type="ECO:0008006" key="3">
    <source>
        <dbReference type="Google" id="ProtNLM"/>
    </source>
</evidence>
<proteinExistence type="predicted"/>
<accession>A0A081L7U4</accession>
<dbReference type="Gene3D" id="3.30.500.20">
    <property type="entry name" value="BH3703-like domains"/>
    <property type="match status" value="1"/>
</dbReference>
<comment type="caution">
    <text evidence="1">The sequence shown here is derived from an EMBL/GenBank/DDBJ whole genome shotgun (WGS) entry which is preliminary data.</text>
</comment>
<dbReference type="RefSeq" id="WP_034324170.1">
    <property type="nucleotide sequence ID" value="NZ_JBCMYH010000011.1"/>
</dbReference>
<dbReference type="OrthoDB" id="1633905at2"/>
<evidence type="ECO:0000313" key="2">
    <source>
        <dbReference type="Proteomes" id="UP000028091"/>
    </source>
</evidence>
<evidence type="ECO:0000313" key="1">
    <source>
        <dbReference type="EMBL" id="KEP25320.1"/>
    </source>
</evidence>
<dbReference type="NCBIfam" id="TIGR01741">
    <property type="entry name" value="staph_tand_hypo"/>
    <property type="match status" value="1"/>
</dbReference>
<keyword evidence="2" id="KW-1185">Reference proteome</keyword>
<sequence length="160" mass="18834">MEKIEENYKEIAEIINEMIPVEWDKVWMYAEIVDDSSEVNFYFCNLGNEELIYGHNIPENYSVSNTIYKQLLLKLLHSFEDLKKKYVKSGLGDWTTAILKLEQPGKFSIEYGYEDIYSLGIDGDQRIAVWEYDTFGFLPDDEDDKEAVLNYLKNKEENNN</sequence>
<dbReference type="Pfam" id="PF04634">
    <property type="entry name" value="YezG-like"/>
    <property type="match status" value="1"/>
</dbReference>
<dbReference type="AlphaFoldDB" id="A0A081L7U4"/>
<dbReference type="EMBL" id="JOTP01000025">
    <property type="protein sequence ID" value="KEP25320.1"/>
    <property type="molecule type" value="Genomic_DNA"/>
</dbReference>
<dbReference type="InterPro" id="IPR006728">
    <property type="entry name" value="YezG-like"/>
</dbReference>
<reference evidence="1 2" key="1">
    <citation type="submission" date="2012-09" db="EMBL/GenBank/DDBJ databases">
        <title>Genome Sequence of Bacillus sp. DW5-4.</title>
        <authorList>
            <person name="Lai Q."/>
            <person name="Liu Y."/>
            <person name="Shao Z."/>
        </authorList>
    </citation>
    <scope>NUCLEOTIDE SEQUENCE [LARGE SCALE GENOMIC DNA]</scope>
    <source>
        <strain evidence="1 2">DW5-4</strain>
    </source>
</reference>
<organism evidence="1 2">
    <name type="scientific">Bacillus zhangzhouensis</name>
    <dbReference type="NCBI Taxonomy" id="1178540"/>
    <lineage>
        <taxon>Bacteria</taxon>
        <taxon>Bacillati</taxon>
        <taxon>Bacillota</taxon>
        <taxon>Bacilli</taxon>
        <taxon>Bacillales</taxon>
        <taxon>Bacillaceae</taxon>
        <taxon>Bacillus</taxon>
    </lineage>
</organism>
<name>A0A081L7U4_9BACI</name>
<dbReference type="eggNOG" id="ENOG5032R0X">
    <property type="taxonomic scope" value="Bacteria"/>
</dbReference>
<dbReference type="Proteomes" id="UP000028091">
    <property type="component" value="Unassembled WGS sequence"/>
</dbReference>
<protein>
    <recommendedName>
        <fullName evidence="3">TIGR01741 family protein</fullName>
    </recommendedName>
</protein>
<dbReference type="InterPro" id="IPR036170">
    <property type="entry name" value="YezG-like_sf"/>
</dbReference>